<dbReference type="InterPro" id="IPR006016">
    <property type="entry name" value="UspA"/>
</dbReference>
<gene>
    <name evidence="3" type="ORF">SAMN05443636_0366</name>
</gene>
<proteinExistence type="inferred from homology"/>
<keyword evidence="4" id="KW-1185">Reference proteome</keyword>
<reference evidence="3 4" key="1">
    <citation type="submission" date="2016-11" db="EMBL/GenBank/DDBJ databases">
        <authorList>
            <person name="Jaros S."/>
            <person name="Januszkiewicz K."/>
            <person name="Wedrychowicz H."/>
        </authorList>
    </citation>
    <scope>NUCLEOTIDE SEQUENCE [LARGE SCALE GENOMIC DNA]</scope>
    <source>
        <strain evidence="3 4">DSM 9297</strain>
    </source>
</reference>
<feature type="domain" description="UspA" evidence="2">
    <location>
        <begin position="1"/>
        <end position="146"/>
    </location>
</feature>
<dbReference type="RefSeq" id="WP_073306692.1">
    <property type="nucleotide sequence ID" value="NZ_FQWV01000001.1"/>
</dbReference>
<dbReference type="SUPFAM" id="SSF52402">
    <property type="entry name" value="Adenine nucleotide alpha hydrolases-like"/>
    <property type="match status" value="1"/>
</dbReference>
<sequence>MSRRVLVALDRSDHSTKALDHALDVHEGATLVLVNVVDPTRWVSAGDAEGMDSYYSKELEESAKEASDELLESAAERARERGVDAETVRLVGGPAQSILEYLDDEGDDIDQVVMGSHGRRGLSRVLMGSVAEKVTRRSSVPVTVVR</sequence>
<dbReference type="InterPro" id="IPR006015">
    <property type="entry name" value="Universal_stress_UspA"/>
</dbReference>
<evidence type="ECO:0000313" key="3">
    <source>
        <dbReference type="EMBL" id="SHG47419.1"/>
    </source>
</evidence>
<dbReference type="PANTHER" id="PTHR46268:SF24">
    <property type="entry name" value="UNIVERSAL STRESS PROTEIN"/>
    <property type="match status" value="1"/>
</dbReference>
<protein>
    <submittedName>
        <fullName evidence="3">Nucleotide-binding universal stress protein, UspA family</fullName>
    </submittedName>
</protein>
<organism evidence="3 4">
    <name type="scientific">Halobaculum gomorrense</name>
    <dbReference type="NCBI Taxonomy" id="43928"/>
    <lineage>
        <taxon>Archaea</taxon>
        <taxon>Methanobacteriati</taxon>
        <taxon>Methanobacteriota</taxon>
        <taxon>Stenosarchaea group</taxon>
        <taxon>Halobacteria</taxon>
        <taxon>Halobacteriales</taxon>
        <taxon>Haloferacaceae</taxon>
        <taxon>Halobaculum</taxon>
    </lineage>
</organism>
<dbReference type="PRINTS" id="PR01438">
    <property type="entry name" value="UNVRSLSTRESS"/>
</dbReference>
<dbReference type="CDD" id="cd00293">
    <property type="entry name" value="USP-like"/>
    <property type="match status" value="1"/>
</dbReference>
<dbReference type="PANTHER" id="PTHR46268">
    <property type="entry name" value="STRESS RESPONSE PROTEIN NHAX"/>
    <property type="match status" value="1"/>
</dbReference>
<dbReference type="Pfam" id="PF00582">
    <property type="entry name" value="Usp"/>
    <property type="match status" value="1"/>
</dbReference>
<dbReference type="Proteomes" id="UP000184357">
    <property type="component" value="Unassembled WGS sequence"/>
</dbReference>
<dbReference type="EMBL" id="FQWV01000001">
    <property type="protein sequence ID" value="SHG47419.1"/>
    <property type="molecule type" value="Genomic_DNA"/>
</dbReference>
<dbReference type="STRING" id="43928.SAMN05443636_0366"/>
<accession>A0A1M5K4M3</accession>
<evidence type="ECO:0000256" key="1">
    <source>
        <dbReference type="ARBA" id="ARBA00008791"/>
    </source>
</evidence>
<evidence type="ECO:0000259" key="2">
    <source>
        <dbReference type="Pfam" id="PF00582"/>
    </source>
</evidence>
<dbReference type="Gene3D" id="3.40.50.620">
    <property type="entry name" value="HUPs"/>
    <property type="match status" value="1"/>
</dbReference>
<dbReference type="AlphaFoldDB" id="A0A1M5K4M3"/>
<dbReference type="InterPro" id="IPR014729">
    <property type="entry name" value="Rossmann-like_a/b/a_fold"/>
</dbReference>
<comment type="similarity">
    <text evidence="1">Belongs to the universal stress protein A family.</text>
</comment>
<name>A0A1M5K4M3_9EURY</name>
<dbReference type="OrthoDB" id="105697at2157"/>
<evidence type="ECO:0000313" key="4">
    <source>
        <dbReference type="Proteomes" id="UP000184357"/>
    </source>
</evidence>